<organism evidence="4 5">
    <name type="scientific">Gigaspora margarita</name>
    <dbReference type="NCBI Taxonomy" id="4874"/>
    <lineage>
        <taxon>Eukaryota</taxon>
        <taxon>Fungi</taxon>
        <taxon>Fungi incertae sedis</taxon>
        <taxon>Mucoromycota</taxon>
        <taxon>Glomeromycotina</taxon>
        <taxon>Glomeromycetes</taxon>
        <taxon>Diversisporales</taxon>
        <taxon>Gigasporaceae</taxon>
        <taxon>Gigaspora</taxon>
    </lineage>
</organism>
<dbReference type="Pfam" id="PF24681">
    <property type="entry name" value="Kelch_KLHDC2_KLHL20_DRC7"/>
    <property type="match status" value="1"/>
</dbReference>
<protein>
    <submittedName>
        <fullName evidence="4">2462_t:CDS:1</fullName>
    </submittedName>
</protein>
<reference evidence="4 5" key="1">
    <citation type="submission" date="2021-06" db="EMBL/GenBank/DDBJ databases">
        <authorList>
            <person name="Kallberg Y."/>
            <person name="Tangrot J."/>
            <person name="Rosling A."/>
        </authorList>
    </citation>
    <scope>NUCLEOTIDE SEQUENCE [LARGE SCALE GENOMIC DNA]</scope>
    <source>
        <strain evidence="4 5">120-4 pot B 10/14</strain>
    </source>
</reference>
<accession>A0ABN7U5F5</accession>
<feature type="non-terminal residue" evidence="4">
    <location>
        <position position="366"/>
    </location>
</feature>
<dbReference type="PANTHER" id="PTHR46093">
    <property type="entry name" value="ACYL-COA-BINDING DOMAIN-CONTAINING PROTEIN 5"/>
    <property type="match status" value="1"/>
</dbReference>
<sequence>MEDTFILQSLLIKKLYFSGGFKSTKLSDTTTNEFFYLDISKPFATTDNDSIPWVDLTYTNNTLKIETTACIGGKDNDMIFIFGDYPYFSQLFVNQFDINKQQWTNITTIGNVPRDRIDISCAKFNNGLIAIFSGYILNNTNDLWIFNTLTLTWSLSNATNAPLSMRSYCAITLLDENILFIGGINPNKNSYIQMNSLSLYNTKSDTWTNMNTSGPIPPVRVYFSAVLTLDGRIIIFGGSVIKDLDINVTLGDLWILDIAKYQWSKGNISNPIVDLELHGHTATLVDNYMFIAFGSFLNNSVSSNIFILDANQKTSYKWITEFPPIQNNTDINSTKIQEHENTNLIIGAIIGGTLIVFAIVAVILTS</sequence>
<keyword evidence="3" id="KW-1133">Transmembrane helix</keyword>
<dbReference type="InterPro" id="IPR015915">
    <property type="entry name" value="Kelch-typ_b-propeller"/>
</dbReference>
<keyword evidence="3" id="KW-0812">Transmembrane</keyword>
<evidence type="ECO:0000256" key="1">
    <source>
        <dbReference type="ARBA" id="ARBA00022441"/>
    </source>
</evidence>
<dbReference type="Gene3D" id="2.120.10.80">
    <property type="entry name" value="Kelch-type beta propeller"/>
    <property type="match status" value="1"/>
</dbReference>
<dbReference type="EMBL" id="CAJVQB010000935">
    <property type="protein sequence ID" value="CAG8514012.1"/>
    <property type="molecule type" value="Genomic_DNA"/>
</dbReference>
<dbReference type="Proteomes" id="UP000789901">
    <property type="component" value="Unassembled WGS sequence"/>
</dbReference>
<keyword evidence="5" id="KW-1185">Reference proteome</keyword>
<keyword evidence="2" id="KW-0677">Repeat</keyword>
<name>A0ABN7U5F5_GIGMA</name>
<dbReference type="SUPFAM" id="SSF117281">
    <property type="entry name" value="Kelch motif"/>
    <property type="match status" value="1"/>
</dbReference>
<evidence type="ECO:0000313" key="5">
    <source>
        <dbReference type="Proteomes" id="UP000789901"/>
    </source>
</evidence>
<evidence type="ECO:0000313" key="4">
    <source>
        <dbReference type="EMBL" id="CAG8514012.1"/>
    </source>
</evidence>
<dbReference type="PANTHER" id="PTHR46093:SF18">
    <property type="entry name" value="FIBRONECTIN TYPE-III DOMAIN-CONTAINING PROTEIN"/>
    <property type="match status" value="1"/>
</dbReference>
<gene>
    <name evidence="4" type="ORF">GMARGA_LOCUS2826</name>
</gene>
<evidence type="ECO:0000256" key="3">
    <source>
        <dbReference type="SAM" id="Phobius"/>
    </source>
</evidence>
<comment type="caution">
    <text evidence="4">The sequence shown here is derived from an EMBL/GenBank/DDBJ whole genome shotgun (WGS) entry which is preliminary data.</text>
</comment>
<keyword evidence="1" id="KW-0880">Kelch repeat</keyword>
<proteinExistence type="predicted"/>
<feature type="transmembrane region" description="Helical" evidence="3">
    <location>
        <begin position="344"/>
        <end position="364"/>
    </location>
</feature>
<keyword evidence="3" id="KW-0472">Membrane</keyword>
<evidence type="ECO:0000256" key="2">
    <source>
        <dbReference type="ARBA" id="ARBA00022737"/>
    </source>
</evidence>